<organism evidence="1 2">
    <name type="scientific">Brooklawnia propionicigenes</name>
    <dbReference type="NCBI Taxonomy" id="3041175"/>
    <lineage>
        <taxon>Bacteria</taxon>
        <taxon>Bacillati</taxon>
        <taxon>Actinomycetota</taxon>
        <taxon>Actinomycetes</taxon>
        <taxon>Propionibacteriales</taxon>
        <taxon>Propionibacteriaceae</taxon>
        <taxon>Brooklawnia</taxon>
    </lineage>
</organism>
<dbReference type="RefSeq" id="WP_286266689.1">
    <property type="nucleotide sequence ID" value="NZ_AP028056.1"/>
</dbReference>
<dbReference type="AlphaFoldDB" id="A0AAN0K5S5"/>
<dbReference type="KEGG" id="broo:brsh051_01830"/>
<keyword evidence="2" id="KW-1185">Reference proteome</keyword>
<sequence>MTTPDSFERQVRRRAEAIGLKLKKSRKNIRRPWSFTLAESWPSKPAKRLWCGKVIWSQLFATLEDASDRLTEFEAEVEAEAGA</sequence>
<protein>
    <submittedName>
        <fullName evidence="1">Uncharacterized protein</fullName>
    </submittedName>
</protein>
<dbReference type="Proteomes" id="UP001431656">
    <property type="component" value="Chromosome"/>
</dbReference>
<accession>A0AAN0K5S5</accession>
<reference evidence="1" key="1">
    <citation type="journal article" date="2024" name="Int. J. Syst. Evol. Microbiol.">
        <title>Brooklawnia propionicigenes sp. nov., a facultatively anaerobic, propionate-producing bacterium isolated from a methanogenic reactor treating waste from cattle farms.</title>
        <authorList>
            <person name="Akita Y."/>
            <person name="Ueki A."/>
            <person name="Tonouchi A."/>
            <person name="Sugawara Y."/>
            <person name="Honma S."/>
            <person name="Kaku N."/>
            <person name="Ueki K."/>
        </authorList>
    </citation>
    <scope>NUCLEOTIDE SEQUENCE</scope>
    <source>
        <strain evidence="1">SH051</strain>
    </source>
</reference>
<dbReference type="EMBL" id="AP028056">
    <property type="protein sequence ID" value="BEH00902.1"/>
    <property type="molecule type" value="Genomic_DNA"/>
</dbReference>
<gene>
    <name evidence="1" type="ORF">brsh051_01830</name>
</gene>
<proteinExistence type="predicted"/>
<evidence type="ECO:0000313" key="1">
    <source>
        <dbReference type="EMBL" id="BEH00902.1"/>
    </source>
</evidence>
<evidence type="ECO:0000313" key="2">
    <source>
        <dbReference type="Proteomes" id="UP001431656"/>
    </source>
</evidence>
<name>A0AAN0K5S5_9ACTN</name>